<proteinExistence type="predicted"/>
<keyword evidence="4 7" id="KW-1133">Transmembrane helix</keyword>
<comment type="caution">
    <text evidence="9">The sequence shown here is derived from an EMBL/GenBank/DDBJ whole genome shotgun (WGS) entry which is preliminary data.</text>
</comment>
<dbReference type="InterPro" id="IPR056173">
    <property type="entry name" value="Sec20_C"/>
</dbReference>
<evidence type="ECO:0000256" key="4">
    <source>
        <dbReference type="ARBA" id="ARBA00022989"/>
    </source>
</evidence>
<evidence type="ECO:0000313" key="9">
    <source>
        <dbReference type="EMBL" id="TBT97033.1"/>
    </source>
</evidence>
<dbReference type="VEuPathDB" id="MicrosporidiaDB:CWI39_3230p0020"/>
<evidence type="ECO:0000313" key="12">
    <source>
        <dbReference type="Proteomes" id="UP000293045"/>
    </source>
</evidence>
<evidence type="ECO:0000256" key="7">
    <source>
        <dbReference type="SAM" id="Phobius"/>
    </source>
</evidence>
<dbReference type="EMBL" id="PITI01000268">
    <property type="protein sequence ID" value="TBU07480.1"/>
    <property type="molecule type" value="Genomic_DNA"/>
</dbReference>
<accession>A0A4Q9KQU9</accession>
<feature type="transmembrane region" description="Helical" evidence="7">
    <location>
        <begin position="146"/>
        <end position="165"/>
    </location>
</feature>
<evidence type="ECO:0000256" key="2">
    <source>
        <dbReference type="ARBA" id="ARBA00022448"/>
    </source>
</evidence>
<keyword evidence="6" id="KW-0175">Coiled coil</keyword>
<keyword evidence="2" id="KW-0813">Transport</keyword>
<reference evidence="11 12" key="1">
    <citation type="submission" date="2017-12" db="EMBL/GenBank/DDBJ databases">
        <authorList>
            <person name="Pombert J.-F."/>
            <person name="Haag K.L."/>
            <person name="Ebert D."/>
        </authorList>
    </citation>
    <scope>NUCLEOTIDE SEQUENCE [LARGE SCALE GENOMIC DNA]</scope>
    <source>
        <strain evidence="10">BE-OM-2</strain>
        <strain evidence="9">IL-BN-2</strain>
    </source>
</reference>
<evidence type="ECO:0000256" key="5">
    <source>
        <dbReference type="ARBA" id="ARBA00023136"/>
    </source>
</evidence>
<keyword evidence="5 7" id="KW-0472">Membrane</keyword>
<evidence type="ECO:0000256" key="3">
    <source>
        <dbReference type="ARBA" id="ARBA00022692"/>
    </source>
</evidence>
<name>A0A4Q9KQU9_9MICR</name>
<dbReference type="Pfam" id="PF03908">
    <property type="entry name" value="Sec20"/>
    <property type="match status" value="1"/>
</dbReference>
<sequence>MEDFTIDNLLVQKKFKNEKDLKEYALNIRRSIQDYEIFLYENDKYSNKEEEKIKEMRKRLSEYITITTKNIKNTPKEEIKEEHKEIFETVKLVARQVTKADVNTQLLEKSTLKLKGLNYSNKEIEREIQNTRNNILRSKKEERKEIICLIIGFLVFIGVCFYIILDRLHVAKFIVFLIRNCLFRLNNVPNRSDET</sequence>
<dbReference type="AlphaFoldDB" id="A0A4Q9KQU9"/>
<evidence type="ECO:0000259" key="8">
    <source>
        <dbReference type="Pfam" id="PF03908"/>
    </source>
</evidence>
<dbReference type="Proteomes" id="UP000293045">
    <property type="component" value="Unassembled WGS sequence"/>
</dbReference>
<dbReference type="Proteomes" id="UP000291404">
    <property type="component" value="Unassembled WGS sequence"/>
</dbReference>
<keyword evidence="3 7" id="KW-0812">Transmembrane</keyword>
<keyword evidence="11" id="KW-1185">Reference proteome</keyword>
<evidence type="ECO:0000313" key="10">
    <source>
        <dbReference type="EMBL" id="TBU07480.1"/>
    </source>
</evidence>
<gene>
    <name evidence="10" type="ORF">CWI36_0268p0020</name>
    <name evidence="9" type="ORF">CWI39_3230p0020</name>
</gene>
<dbReference type="EMBL" id="PIXR01003230">
    <property type="protein sequence ID" value="TBT97033.1"/>
    <property type="molecule type" value="Genomic_DNA"/>
</dbReference>
<evidence type="ECO:0000256" key="6">
    <source>
        <dbReference type="SAM" id="Coils"/>
    </source>
</evidence>
<comment type="subcellular location">
    <subcellularLocation>
        <location evidence="1">Membrane</location>
        <topology evidence="1">Single-pass type IV membrane protein</topology>
    </subcellularLocation>
</comment>
<feature type="coiled-coil region" evidence="6">
    <location>
        <begin position="114"/>
        <end position="141"/>
    </location>
</feature>
<feature type="domain" description="Sec20 C-terminal" evidence="8">
    <location>
        <begin position="88"/>
        <end position="168"/>
    </location>
</feature>
<evidence type="ECO:0000313" key="11">
    <source>
        <dbReference type="Proteomes" id="UP000291404"/>
    </source>
</evidence>
<dbReference type="VEuPathDB" id="MicrosporidiaDB:CWI36_0268p0020"/>
<protein>
    <recommendedName>
        <fullName evidence="8">Sec20 C-terminal domain-containing protein</fullName>
    </recommendedName>
</protein>
<dbReference type="GO" id="GO:0016020">
    <property type="term" value="C:membrane"/>
    <property type="evidence" value="ECO:0007669"/>
    <property type="project" value="UniProtKB-SubCell"/>
</dbReference>
<evidence type="ECO:0000256" key="1">
    <source>
        <dbReference type="ARBA" id="ARBA00004211"/>
    </source>
</evidence>
<organism evidence="9 12">
    <name type="scientific">Hamiltosporidium magnivora</name>
    <dbReference type="NCBI Taxonomy" id="148818"/>
    <lineage>
        <taxon>Eukaryota</taxon>
        <taxon>Fungi</taxon>
        <taxon>Fungi incertae sedis</taxon>
        <taxon>Microsporidia</taxon>
        <taxon>Dubosqiidae</taxon>
        <taxon>Hamiltosporidium</taxon>
    </lineage>
</organism>